<protein>
    <submittedName>
        <fullName evidence="1">Uncharacterized protein</fullName>
    </submittedName>
</protein>
<sequence length="451" mass="52499">MDKLYTALSVSLIAQKRFVISCESATEAIPQFTSLLESLNIVEHSFQPLYTVIDLLQYNTIQTILDQSTFYTNDGKRCFINFVIWQNLQKTSNDLQKELYKLILQIDHYETNEAKLADDDLPASVTVNGKIEKVHKPEIFTIIPFMEFNLYDLKLYTYLKEKFWQSVCFPIMHDTFPNGCSYLQTILRLRKKMKNVFIAPDIKRYIYSLLVFIRCHRLASLSPKSVRVPTATIEYLYQYCQALILWKHQAQKRKKSGPSFIDSLKLEKIKEVEISLEQSITSEKSRHPYDVDADAAQEEEELFVTPDYVKIAMRKIGYWLVDWEYNREFANVDDLSSKIYDPSLDDEGEDEDNEEVKQKLEKRRMLANKRLEISMLTGDWFGSDYYYVNEYLKQFVSVRSYESPTGFTNKIIQDYDTSIEDDAGADAEEKSYTGAEDAEPLHLASLVAPSV</sequence>
<comment type="caution">
    <text evidence="1">The sequence shown here is derived from an EMBL/GenBank/DDBJ whole genome shotgun (WGS) entry which is preliminary data.</text>
</comment>
<reference evidence="1" key="1">
    <citation type="journal article" date="2022" name="DNA Res.">
        <title>Genome analysis of five recently described species of the CUG-Ser clade uncovers Candida theae as a new hybrid lineage with pathogenic potential in the Candida parapsilosis species complex.</title>
        <authorList>
            <person name="Mixao V."/>
            <person name="Del Olmo V."/>
            <person name="Hegedusova E."/>
            <person name="Saus E."/>
            <person name="Pryszcz L."/>
            <person name="Cillingova A."/>
            <person name="Nosek J."/>
            <person name="Gabaldon T."/>
        </authorList>
    </citation>
    <scope>NUCLEOTIDE SEQUENCE</scope>
    <source>
        <strain evidence="1">CBS 10844</strain>
    </source>
</reference>
<proteinExistence type="predicted"/>
<dbReference type="Proteomes" id="UP001202479">
    <property type="component" value="Unassembled WGS sequence"/>
</dbReference>
<dbReference type="AlphaFoldDB" id="A0AAI9SW71"/>
<dbReference type="EMBL" id="JAHUZD010000106">
    <property type="protein sequence ID" value="KAI3404233.2"/>
    <property type="molecule type" value="Genomic_DNA"/>
</dbReference>
<organism evidence="1 2">
    <name type="scientific">Candida oxycetoniae</name>
    <dbReference type="NCBI Taxonomy" id="497107"/>
    <lineage>
        <taxon>Eukaryota</taxon>
        <taxon>Fungi</taxon>
        <taxon>Dikarya</taxon>
        <taxon>Ascomycota</taxon>
        <taxon>Saccharomycotina</taxon>
        <taxon>Pichiomycetes</taxon>
        <taxon>Debaryomycetaceae</taxon>
        <taxon>Candida/Lodderomyces clade</taxon>
        <taxon>Candida</taxon>
    </lineage>
</organism>
<accession>A0AAI9SW71</accession>
<dbReference type="RefSeq" id="XP_049179978.1">
    <property type="nucleotide sequence ID" value="XM_049324282.1"/>
</dbReference>
<evidence type="ECO:0000313" key="2">
    <source>
        <dbReference type="Proteomes" id="UP001202479"/>
    </source>
</evidence>
<dbReference type="GeneID" id="73380611"/>
<evidence type="ECO:0000313" key="1">
    <source>
        <dbReference type="EMBL" id="KAI3404233.2"/>
    </source>
</evidence>
<name>A0AAI9SW71_9ASCO</name>
<gene>
    <name evidence="1" type="ORF">KGF56_002994</name>
</gene>
<keyword evidence="2" id="KW-1185">Reference proteome</keyword>